<name>U2Q0R8_9BACL</name>
<comment type="similarity">
    <text evidence="9">Belongs to the glycosyltransferase 2 family. CrtQ subfamily.</text>
</comment>
<evidence type="ECO:0000256" key="4">
    <source>
        <dbReference type="ARBA" id="ARBA00022679"/>
    </source>
</evidence>
<evidence type="ECO:0000256" key="9">
    <source>
        <dbReference type="ARBA" id="ARBA00038120"/>
    </source>
</evidence>
<dbReference type="Gene3D" id="3.90.550.10">
    <property type="entry name" value="Spore Coat Polysaccharide Biosynthesis Protein SpsA, Chain A"/>
    <property type="match status" value="1"/>
</dbReference>
<comment type="subcellular location">
    <subcellularLocation>
        <location evidence="1">Cell membrane</location>
    </subcellularLocation>
</comment>
<evidence type="ECO:0000256" key="3">
    <source>
        <dbReference type="ARBA" id="ARBA00022676"/>
    </source>
</evidence>
<dbReference type="Pfam" id="PF00535">
    <property type="entry name" value="Glycos_transf_2"/>
    <property type="match status" value="1"/>
</dbReference>
<evidence type="ECO:0000256" key="5">
    <source>
        <dbReference type="ARBA" id="ARBA00022746"/>
    </source>
</evidence>
<keyword evidence="2" id="KW-1003">Cell membrane</keyword>
<dbReference type="PANTHER" id="PTHR43646">
    <property type="entry name" value="GLYCOSYLTRANSFERASE"/>
    <property type="match status" value="1"/>
</dbReference>
<comment type="pathway">
    <text evidence="8">Carotenoid biosynthesis; staphyloxanthin biosynthesis; staphyloxanthin from farnesyl diphosphate: step 4/5.</text>
</comment>
<evidence type="ECO:0000259" key="11">
    <source>
        <dbReference type="Pfam" id="PF00535"/>
    </source>
</evidence>
<evidence type="ECO:0000313" key="12">
    <source>
        <dbReference type="EMBL" id="ERK56355.1"/>
    </source>
</evidence>
<dbReference type="eggNOG" id="COG1215">
    <property type="taxonomic scope" value="Bacteria"/>
</dbReference>
<dbReference type="GO" id="GO:0016757">
    <property type="term" value="F:glycosyltransferase activity"/>
    <property type="evidence" value="ECO:0007669"/>
    <property type="project" value="UniProtKB-KW"/>
</dbReference>
<evidence type="ECO:0000256" key="8">
    <source>
        <dbReference type="ARBA" id="ARBA00037904"/>
    </source>
</evidence>
<dbReference type="HOGENOM" id="CLU_025996_17_3_9"/>
<evidence type="ECO:0000256" key="6">
    <source>
        <dbReference type="ARBA" id="ARBA00023136"/>
    </source>
</evidence>
<evidence type="ECO:0000256" key="10">
    <source>
        <dbReference type="ARBA" id="ARBA00040345"/>
    </source>
</evidence>
<evidence type="ECO:0000256" key="7">
    <source>
        <dbReference type="ARBA" id="ARBA00037281"/>
    </source>
</evidence>
<organism evidence="12 13">
    <name type="scientific">Gemella bergeri ATCC 700627</name>
    <dbReference type="NCBI Taxonomy" id="1321820"/>
    <lineage>
        <taxon>Bacteria</taxon>
        <taxon>Bacillati</taxon>
        <taxon>Bacillota</taxon>
        <taxon>Bacilli</taxon>
        <taxon>Bacillales</taxon>
        <taxon>Gemellaceae</taxon>
        <taxon>Gemella</taxon>
    </lineage>
</organism>
<dbReference type="SUPFAM" id="SSF53448">
    <property type="entry name" value="Nucleotide-diphospho-sugar transferases"/>
    <property type="match status" value="1"/>
</dbReference>
<dbReference type="PATRIC" id="fig|1321820.3.peg.1358"/>
<dbReference type="GO" id="GO:0005886">
    <property type="term" value="C:plasma membrane"/>
    <property type="evidence" value="ECO:0007669"/>
    <property type="project" value="UniProtKB-SubCell"/>
</dbReference>
<keyword evidence="13" id="KW-1185">Reference proteome</keyword>
<evidence type="ECO:0000256" key="1">
    <source>
        <dbReference type="ARBA" id="ARBA00004236"/>
    </source>
</evidence>
<dbReference type="InterPro" id="IPR026461">
    <property type="entry name" value="Trfase_2_rSAM/seldom_assoc"/>
</dbReference>
<dbReference type="NCBIfam" id="TIGR04283">
    <property type="entry name" value="glyco_like_mftF"/>
    <property type="match status" value="1"/>
</dbReference>
<keyword evidence="3" id="KW-0328">Glycosyltransferase</keyword>
<comment type="caution">
    <text evidence="12">The sequence shown here is derived from an EMBL/GenBank/DDBJ whole genome shotgun (WGS) entry which is preliminary data.</text>
</comment>
<dbReference type="InterPro" id="IPR029044">
    <property type="entry name" value="Nucleotide-diphossugar_trans"/>
</dbReference>
<comment type="function">
    <text evidence="7">Catalyzes the glycosylation of 4,4'-diaponeurosporenoate, i.e. the esterification of glucose at the C1'' position with the carboxyl group of 4,4'-diaponeurosporenic acid, to form glycosyl-4,4'-diaponeurosporenoate. This is a step in the biosynthesis of staphyloxanthin, an orange pigment present in most staphylococci strains.</text>
</comment>
<dbReference type="GO" id="GO:0016117">
    <property type="term" value="P:carotenoid biosynthetic process"/>
    <property type="evidence" value="ECO:0007669"/>
    <property type="project" value="UniProtKB-KW"/>
</dbReference>
<evidence type="ECO:0000313" key="13">
    <source>
        <dbReference type="Proteomes" id="UP000016637"/>
    </source>
</evidence>
<keyword evidence="4 12" id="KW-0808">Transferase</keyword>
<keyword evidence="6" id="KW-0472">Membrane</keyword>
<sequence>MAMISIIVPIYNEEKTIQDFIYNLYQLHNIQQHEVIFVDGGSKDNTLLILQKLSYFGYNYYTSDKKGRANQMNFGVSVSKGDILWFVHADSILQEDVISKILSCPTEVGCLKIRFCPNSFSMKINSLVSKLRASITNIVFGDQGLFMKRFVFEQIGGYKDMPIMEDYRISEDLTAYGYKITVINSFITTSARRYKGKKFRTMYQMQKFQRMYRQGVPVEKIAEQYKDVR</sequence>
<dbReference type="PANTHER" id="PTHR43646:SF2">
    <property type="entry name" value="GLYCOSYLTRANSFERASE 2-LIKE DOMAIN-CONTAINING PROTEIN"/>
    <property type="match status" value="1"/>
</dbReference>
<evidence type="ECO:0000256" key="2">
    <source>
        <dbReference type="ARBA" id="ARBA00022475"/>
    </source>
</evidence>
<reference evidence="12 13" key="1">
    <citation type="submission" date="2013-08" db="EMBL/GenBank/DDBJ databases">
        <authorList>
            <person name="Weinstock G."/>
            <person name="Sodergren E."/>
            <person name="Wylie T."/>
            <person name="Fulton L."/>
            <person name="Fulton R."/>
            <person name="Fronick C."/>
            <person name="O'Laughlin M."/>
            <person name="Godfrey J."/>
            <person name="Miner T."/>
            <person name="Herter B."/>
            <person name="Appelbaum E."/>
            <person name="Cordes M."/>
            <person name="Lek S."/>
            <person name="Wollam A."/>
            <person name="Pepin K.H."/>
            <person name="Palsikar V.B."/>
            <person name="Mitreva M."/>
            <person name="Wilson R.K."/>
        </authorList>
    </citation>
    <scope>NUCLEOTIDE SEQUENCE [LARGE SCALE GENOMIC DNA]</scope>
    <source>
        <strain evidence="12 13">ATCC 700627</strain>
    </source>
</reference>
<dbReference type="Proteomes" id="UP000016637">
    <property type="component" value="Unassembled WGS sequence"/>
</dbReference>
<dbReference type="EMBL" id="AWVP01000095">
    <property type="protein sequence ID" value="ERK56355.1"/>
    <property type="molecule type" value="Genomic_DNA"/>
</dbReference>
<proteinExistence type="inferred from homology"/>
<feature type="domain" description="Glycosyltransferase 2-like" evidence="11">
    <location>
        <begin position="5"/>
        <end position="102"/>
    </location>
</feature>
<protein>
    <recommendedName>
        <fullName evidence="10">4,4'-diaponeurosporenoate glycosyltransferase</fullName>
    </recommendedName>
</protein>
<accession>U2Q0R8</accession>
<keyword evidence="5" id="KW-0125">Carotenoid biosynthesis</keyword>
<dbReference type="AlphaFoldDB" id="U2Q0R8"/>
<dbReference type="InterPro" id="IPR001173">
    <property type="entry name" value="Glyco_trans_2-like"/>
</dbReference>
<gene>
    <name evidence="12" type="ORF">HMPREF1983_01407</name>
</gene>